<keyword evidence="7" id="KW-1185">Reference proteome</keyword>
<dbReference type="GO" id="GO:0004674">
    <property type="term" value="F:protein serine/threonine kinase activity"/>
    <property type="evidence" value="ECO:0007669"/>
    <property type="project" value="TreeGrafter"/>
</dbReference>
<dbReference type="PROSITE" id="PS50234">
    <property type="entry name" value="VWFA"/>
    <property type="match status" value="1"/>
</dbReference>
<evidence type="ECO:0000256" key="1">
    <source>
        <dbReference type="ARBA" id="ARBA00004613"/>
    </source>
</evidence>
<dbReference type="RefSeq" id="WP_164450735.1">
    <property type="nucleotide sequence ID" value="NZ_JAAIJQ010000004.1"/>
</dbReference>
<dbReference type="PANTHER" id="PTHR47763:SF1">
    <property type="entry name" value="DUF659 DOMAIN-CONTAINING PROTEIN"/>
    <property type="match status" value="1"/>
</dbReference>
<dbReference type="Gene3D" id="3.40.50.410">
    <property type="entry name" value="von Willebrand factor, type A domain"/>
    <property type="match status" value="1"/>
</dbReference>
<evidence type="ECO:0000313" key="6">
    <source>
        <dbReference type="EMBL" id="NEV60685.1"/>
    </source>
</evidence>
<sequence>MKTPTKTTLAALSLIGMTTGAVLYYPAIQSAEVTRPPAPPLVDPAPMPGIVQHPVIEAVFVLDTTGSMGGLIQAAKDKIWSIASTMAAAQPTPEIRMGLVAYRDRGDDYVTRVVDLSKDLDAVHSELMQFQARGGGDGPESVNQALHDALHRIGWSQDPNAYRVIFLVGDAPAHMDYQDDVPYPQTVAEAKRRGIRVNAIQCGTLTDTRAEWQQIAQLGSGSYFQVEQGGSAVAIATPYDKTLATLSAELDATRIYYGKREERAKRREKLESERAAKAAASPAALASRAGFVTSEVGKSSLLGDKELVEEVVSGRVDLAELPAEELPEPLADLDAEAQQAVIAETARKRQALEGEIQALTKERSRYLNAQVEAKGGAEDSLDHKIFSAVREQAADKGLHYDKAAPVY</sequence>
<keyword evidence="2" id="KW-0964">Secreted</keyword>
<dbReference type="SMART" id="SM00327">
    <property type="entry name" value="VWA"/>
    <property type="match status" value="1"/>
</dbReference>
<evidence type="ECO:0000256" key="2">
    <source>
        <dbReference type="ARBA" id="ARBA00022525"/>
    </source>
</evidence>
<feature type="coiled-coil region" evidence="4">
    <location>
        <begin position="335"/>
        <end position="369"/>
    </location>
</feature>
<dbReference type="CDD" id="cd00198">
    <property type="entry name" value="vWFA"/>
    <property type="match status" value="1"/>
</dbReference>
<comment type="subcellular location">
    <subcellularLocation>
        <location evidence="1">Secreted</location>
    </subcellularLocation>
</comment>
<protein>
    <submittedName>
        <fullName evidence="6">VWA domain-containing protein</fullName>
    </submittedName>
</protein>
<dbReference type="InterPro" id="IPR052969">
    <property type="entry name" value="Thr-specific_kinase-like"/>
</dbReference>
<reference evidence="6 7" key="1">
    <citation type="submission" date="2020-02" db="EMBL/GenBank/DDBJ databases">
        <title>Genome sequences of Thiorhodococcus mannitoliphagus and Thiorhodococcus minor, purple sulfur photosynthetic bacteria in the gammaproteobacterial family, Chromatiaceae.</title>
        <authorList>
            <person name="Aviles F.A."/>
            <person name="Meyer T.E."/>
            <person name="Kyndt J.A."/>
        </authorList>
    </citation>
    <scope>NUCLEOTIDE SEQUENCE [LARGE SCALE GENOMIC DNA]</scope>
    <source>
        <strain evidence="6 7">DSM 11518</strain>
    </source>
</reference>
<dbReference type="InterPro" id="IPR056861">
    <property type="entry name" value="HMCN1-like_VWA"/>
</dbReference>
<feature type="domain" description="VWFA" evidence="5">
    <location>
        <begin position="57"/>
        <end position="250"/>
    </location>
</feature>
<dbReference type="Pfam" id="PF25106">
    <property type="entry name" value="VWA_4"/>
    <property type="match status" value="1"/>
</dbReference>
<proteinExistence type="predicted"/>
<dbReference type="GO" id="GO:0005737">
    <property type="term" value="C:cytoplasm"/>
    <property type="evidence" value="ECO:0007669"/>
    <property type="project" value="TreeGrafter"/>
</dbReference>
<keyword evidence="3" id="KW-0732">Signal</keyword>
<keyword evidence="4" id="KW-0175">Coiled coil</keyword>
<accession>A0A6M0JX25</accession>
<dbReference type="AlphaFoldDB" id="A0A6M0JX25"/>
<evidence type="ECO:0000313" key="7">
    <source>
        <dbReference type="Proteomes" id="UP000483379"/>
    </source>
</evidence>
<dbReference type="EMBL" id="JAAIJQ010000004">
    <property type="protein sequence ID" value="NEV60685.1"/>
    <property type="molecule type" value="Genomic_DNA"/>
</dbReference>
<dbReference type="SUPFAM" id="SSF53300">
    <property type="entry name" value="vWA-like"/>
    <property type="match status" value="1"/>
</dbReference>
<evidence type="ECO:0000259" key="5">
    <source>
        <dbReference type="PROSITE" id="PS50234"/>
    </source>
</evidence>
<name>A0A6M0JX25_9GAMM</name>
<comment type="caution">
    <text evidence="6">The sequence shown here is derived from an EMBL/GenBank/DDBJ whole genome shotgun (WGS) entry which is preliminary data.</text>
</comment>
<dbReference type="Proteomes" id="UP000483379">
    <property type="component" value="Unassembled WGS sequence"/>
</dbReference>
<evidence type="ECO:0000256" key="4">
    <source>
        <dbReference type="SAM" id="Coils"/>
    </source>
</evidence>
<evidence type="ECO:0000256" key="3">
    <source>
        <dbReference type="ARBA" id="ARBA00022729"/>
    </source>
</evidence>
<organism evidence="6 7">
    <name type="scientific">Thiorhodococcus minor</name>
    <dbReference type="NCBI Taxonomy" id="57489"/>
    <lineage>
        <taxon>Bacteria</taxon>
        <taxon>Pseudomonadati</taxon>
        <taxon>Pseudomonadota</taxon>
        <taxon>Gammaproteobacteria</taxon>
        <taxon>Chromatiales</taxon>
        <taxon>Chromatiaceae</taxon>
        <taxon>Thiorhodococcus</taxon>
    </lineage>
</organism>
<dbReference type="PANTHER" id="PTHR47763">
    <property type="entry name" value="ALPHA-PROTEIN KINASE VWKA"/>
    <property type="match status" value="1"/>
</dbReference>
<gene>
    <name evidence="6" type="ORF">G3446_02045</name>
</gene>
<dbReference type="InterPro" id="IPR036465">
    <property type="entry name" value="vWFA_dom_sf"/>
</dbReference>
<dbReference type="InterPro" id="IPR002035">
    <property type="entry name" value="VWF_A"/>
</dbReference>